<name>A0A4Y7QBW0_9AGAM</name>
<dbReference type="OrthoDB" id="3270670at2759"/>
<proteinExistence type="predicted"/>
<gene>
    <name evidence="2" type="ORF">BD410DRAFT_837393</name>
</gene>
<dbReference type="Proteomes" id="UP000294933">
    <property type="component" value="Unassembled WGS sequence"/>
</dbReference>
<feature type="compositionally biased region" description="Low complexity" evidence="1">
    <location>
        <begin position="94"/>
        <end position="108"/>
    </location>
</feature>
<evidence type="ECO:0000313" key="2">
    <source>
        <dbReference type="EMBL" id="TDL25153.1"/>
    </source>
</evidence>
<keyword evidence="3" id="KW-1185">Reference proteome</keyword>
<dbReference type="EMBL" id="ML170164">
    <property type="protein sequence ID" value="TDL25153.1"/>
    <property type="molecule type" value="Genomic_DNA"/>
</dbReference>
<dbReference type="AlphaFoldDB" id="A0A4Y7QBW0"/>
<feature type="region of interest" description="Disordered" evidence="1">
    <location>
        <begin position="94"/>
        <end position="119"/>
    </location>
</feature>
<reference evidence="2 3" key="1">
    <citation type="submission" date="2018-06" db="EMBL/GenBank/DDBJ databases">
        <title>A transcriptomic atlas of mushroom development highlights an independent origin of complex multicellularity.</title>
        <authorList>
            <consortium name="DOE Joint Genome Institute"/>
            <person name="Krizsan K."/>
            <person name="Almasi E."/>
            <person name="Merenyi Z."/>
            <person name="Sahu N."/>
            <person name="Viragh M."/>
            <person name="Koszo T."/>
            <person name="Mondo S."/>
            <person name="Kiss B."/>
            <person name="Balint B."/>
            <person name="Kues U."/>
            <person name="Barry K."/>
            <person name="Hegedus J.C."/>
            <person name="Henrissat B."/>
            <person name="Johnson J."/>
            <person name="Lipzen A."/>
            <person name="Ohm R."/>
            <person name="Nagy I."/>
            <person name="Pangilinan J."/>
            <person name="Yan J."/>
            <person name="Xiong Y."/>
            <person name="Grigoriev I.V."/>
            <person name="Hibbett D.S."/>
            <person name="Nagy L.G."/>
        </authorList>
    </citation>
    <scope>NUCLEOTIDE SEQUENCE [LARGE SCALE GENOMIC DNA]</scope>
    <source>
        <strain evidence="2 3">SZMC22713</strain>
    </source>
</reference>
<dbReference type="VEuPathDB" id="FungiDB:BD410DRAFT_837393"/>
<protein>
    <submittedName>
        <fullName evidence="2">Uncharacterized protein</fullName>
    </submittedName>
</protein>
<sequence length="422" mass="46186">MALSTHAHPPHMPRSTTHAAYDLSAGEFRSTSNSNSWDHSNTAYDTESYQTHWPSIFSAPSESIYTFDGSYHMPAQTETPSATPPFEYRCNISTVSRSPSSSSYPESSQRTDIPPSTYPNQIRGIVDPLPTPPLISPPLRTSPPRWDEGLLTLDPDCGAVDDHTASTFVVKSEPEDSFILEMGTENLTAPPVISFTPMTAPLRATHASADMRKLMGVFRLDPFTMLNGVRGSPRAWQYGPDAEVGPLEEEPIMFEFQLELDQPLIPATPTGSRGSSPSYSKEESVAASYRGSYFDRYNDAQKSDIDSGSSNCSQYGVGAGMYTLSEAPPSGSFTFTPGPTSRTEAFTQDLSLQAPSRPLSQPAYQPSVPYSETQPYTPYYGYQSIEEYRSGLSYAYTPSATEGTDLPCHSSMARRWSLPQGA</sequence>
<evidence type="ECO:0000256" key="1">
    <source>
        <dbReference type="SAM" id="MobiDB-lite"/>
    </source>
</evidence>
<dbReference type="STRING" id="50990.A0A4Y7QBW0"/>
<accession>A0A4Y7QBW0</accession>
<evidence type="ECO:0000313" key="3">
    <source>
        <dbReference type="Proteomes" id="UP000294933"/>
    </source>
</evidence>
<organism evidence="2 3">
    <name type="scientific">Rickenella mellea</name>
    <dbReference type="NCBI Taxonomy" id="50990"/>
    <lineage>
        <taxon>Eukaryota</taxon>
        <taxon>Fungi</taxon>
        <taxon>Dikarya</taxon>
        <taxon>Basidiomycota</taxon>
        <taxon>Agaricomycotina</taxon>
        <taxon>Agaricomycetes</taxon>
        <taxon>Hymenochaetales</taxon>
        <taxon>Rickenellaceae</taxon>
        <taxon>Rickenella</taxon>
    </lineage>
</organism>